<dbReference type="FunFam" id="3.30.2450.30:FF:000001">
    <property type="entry name" value="Purine-rich element binding protein A"/>
    <property type="match status" value="1"/>
</dbReference>
<dbReference type="AlphaFoldDB" id="C1BN23"/>
<dbReference type="Gene3D" id="3.10.450.700">
    <property type="match status" value="1"/>
</dbReference>
<dbReference type="GO" id="GO:0000977">
    <property type="term" value="F:RNA polymerase II transcription regulatory region sequence-specific DNA binding"/>
    <property type="evidence" value="ECO:0007669"/>
    <property type="project" value="InterPro"/>
</dbReference>
<comment type="similarity">
    <text evidence="1">Belongs to the PUR DNA-binding protein family.</text>
</comment>
<evidence type="ECO:0000256" key="1">
    <source>
        <dbReference type="ARBA" id="ARBA00009251"/>
    </source>
</evidence>
<evidence type="ECO:0000256" key="3">
    <source>
        <dbReference type="SAM" id="MobiDB-lite"/>
    </source>
</evidence>
<accession>C1BN23</accession>
<dbReference type="Pfam" id="PF04845">
    <property type="entry name" value="PurA"/>
    <property type="match status" value="1"/>
</dbReference>
<keyword evidence="2" id="KW-0238">DNA-binding</keyword>
<dbReference type="PANTHER" id="PTHR12611">
    <property type="entry name" value="PUR-TRANSCRIPTIONAL ACTIVATOR"/>
    <property type="match status" value="1"/>
</dbReference>
<protein>
    <submittedName>
        <fullName evidence="4">Transcriptional activator protein Pur-alpha</fullName>
    </submittedName>
</protein>
<name>C1BN23_CALRO</name>
<dbReference type="GO" id="GO:0032422">
    <property type="term" value="F:purine-rich negative regulatory element binding"/>
    <property type="evidence" value="ECO:0007669"/>
    <property type="project" value="InterPro"/>
</dbReference>
<organism evidence="4">
    <name type="scientific">Caligus rogercresseyi</name>
    <name type="common">Sea louse</name>
    <dbReference type="NCBI Taxonomy" id="217165"/>
    <lineage>
        <taxon>Eukaryota</taxon>
        <taxon>Metazoa</taxon>
        <taxon>Ecdysozoa</taxon>
        <taxon>Arthropoda</taxon>
        <taxon>Crustacea</taxon>
        <taxon>Multicrustacea</taxon>
        <taxon>Hexanauplia</taxon>
        <taxon>Copepoda</taxon>
        <taxon>Siphonostomatoida</taxon>
        <taxon>Caligidae</taxon>
        <taxon>Caligus</taxon>
    </lineage>
</organism>
<dbReference type="PANTHER" id="PTHR12611:SF0">
    <property type="entry name" value="PURINE-RICH BINDING PROTEIN-ALPHA, ISOFORM B"/>
    <property type="match status" value="1"/>
</dbReference>
<proteinExistence type="evidence at transcript level"/>
<dbReference type="Gene3D" id="3.30.2450.30">
    <property type="match status" value="1"/>
</dbReference>
<dbReference type="GO" id="GO:0005634">
    <property type="term" value="C:nucleus"/>
    <property type="evidence" value="ECO:0007669"/>
    <property type="project" value="TreeGrafter"/>
</dbReference>
<dbReference type="SMART" id="SM00712">
    <property type="entry name" value="PUR"/>
    <property type="match status" value="3"/>
</dbReference>
<dbReference type="GO" id="GO:0000981">
    <property type="term" value="F:DNA-binding transcription factor activity, RNA polymerase II-specific"/>
    <property type="evidence" value="ECO:0007669"/>
    <property type="project" value="TreeGrafter"/>
</dbReference>
<evidence type="ECO:0000313" key="4">
    <source>
        <dbReference type="EMBL" id="ACO10426.1"/>
    </source>
</evidence>
<reference evidence="4" key="1">
    <citation type="submission" date="2009-03" db="EMBL/GenBank/DDBJ databases">
        <title>Caligus rogercresseyi ESTs and full-length cDNAs.</title>
        <authorList>
            <person name="Yasuike M."/>
            <person name="von Schalburg K."/>
            <person name="Cooper G."/>
            <person name="Leong J."/>
            <person name="Jones S.R.M."/>
            <person name="Koop B.F."/>
        </authorList>
    </citation>
    <scope>NUCLEOTIDE SEQUENCE</scope>
    <source>
        <tissue evidence="4">Whole tissue</tissue>
    </source>
</reference>
<sequence>MSTIPDEGRALVAEEDYCRNTKVQNGNGGPIDYAGQELASRMVQVQSKRFYLDVKENTRGKFIKIAEVGNEGKRSQIFLGLSTAAEFRDKLNSFEEFFNKLDPINADSGKDAIELKSEIMVKENRKYYLDLKQNNWGRFLRVSQAYSRSGRRTNIAIPAQGMSDLRSALTELLEEFGTEDCTEARTEAPHLQVDNKSYFFTLDKSNRGIAMRISEVKPGSQSSITIPDKSWDAFLKLLEEFANEMKEASHMQGKQEYNHRENQETMNHAKD</sequence>
<evidence type="ECO:0000256" key="2">
    <source>
        <dbReference type="ARBA" id="ARBA00023125"/>
    </source>
</evidence>
<dbReference type="EMBL" id="BT076002">
    <property type="protein sequence ID" value="ACO10426.1"/>
    <property type="molecule type" value="mRNA"/>
</dbReference>
<feature type="compositionally biased region" description="Basic and acidic residues" evidence="3">
    <location>
        <begin position="256"/>
        <end position="271"/>
    </location>
</feature>
<feature type="region of interest" description="Disordered" evidence="3">
    <location>
        <begin position="247"/>
        <end position="271"/>
    </location>
</feature>
<gene>
    <name evidence="4" type="primary">PURA</name>
</gene>
<dbReference type="InterPro" id="IPR006628">
    <property type="entry name" value="PUR-bd_fam"/>
</dbReference>